<sequence length="237" mass="26646">MFPVFPSHQSNELLLQQLSSNPSQQKVIRQNRIVAHDSMDDSSHKKSTRESQSRNLSVSGNNENTSNNHKKKIHRDIEKQRRQEMSTLHGSLRSLLPLEYIKGKRSMSDHMNGAVNYVKDLKNRIEELSGKRDELKRQSDLSVSDNGTGSSNNTLPSHVLIHPCLGGVEVVISSSFREEVFPVSRVLEVLLKEGLDVVSCVSTKENQMLLLTIHIEASDPTCIDLCSLQQKIIEVIP</sequence>
<protein>
    <submittedName>
        <fullName evidence="1">Transcription factor</fullName>
    </submittedName>
</protein>
<dbReference type="Proteomes" id="UP001164539">
    <property type="component" value="Chromosome 11"/>
</dbReference>
<proteinExistence type="predicted"/>
<accession>A0ACC1X5B2</accession>
<evidence type="ECO:0000313" key="2">
    <source>
        <dbReference type="Proteomes" id="UP001164539"/>
    </source>
</evidence>
<gene>
    <name evidence="1" type="ORF">OWV82_019827</name>
</gene>
<evidence type="ECO:0000313" key="1">
    <source>
        <dbReference type="EMBL" id="KAJ4706137.1"/>
    </source>
</evidence>
<organism evidence="1 2">
    <name type="scientific">Melia azedarach</name>
    <name type="common">Chinaberry tree</name>
    <dbReference type="NCBI Taxonomy" id="155640"/>
    <lineage>
        <taxon>Eukaryota</taxon>
        <taxon>Viridiplantae</taxon>
        <taxon>Streptophyta</taxon>
        <taxon>Embryophyta</taxon>
        <taxon>Tracheophyta</taxon>
        <taxon>Spermatophyta</taxon>
        <taxon>Magnoliopsida</taxon>
        <taxon>eudicotyledons</taxon>
        <taxon>Gunneridae</taxon>
        <taxon>Pentapetalae</taxon>
        <taxon>rosids</taxon>
        <taxon>malvids</taxon>
        <taxon>Sapindales</taxon>
        <taxon>Meliaceae</taxon>
        <taxon>Melia</taxon>
    </lineage>
</organism>
<comment type="caution">
    <text evidence="1">The sequence shown here is derived from an EMBL/GenBank/DDBJ whole genome shotgun (WGS) entry which is preliminary data.</text>
</comment>
<name>A0ACC1X5B2_MELAZ</name>
<reference evidence="1 2" key="1">
    <citation type="journal article" date="2023" name="Science">
        <title>Complex scaffold remodeling in plant triterpene biosynthesis.</title>
        <authorList>
            <person name="De La Pena R."/>
            <person name="Hodgson H."/>
            <person name="Liu J.C."/>
            <person name="Stephenson M.J."/>
            <person name="Martin A.C."/>
            <person name="Owen C."/>
            <person name="Harkess A."/>
            <person name="Leebens-Mack J."/>
            <person name="Jimenez L.E."/>
            <person name="Osbourn A."/>
            <person name="Sattely E.S."/>
        </authorList>
    </citation>
    <scope>NUCLEOTIDE SEQUENCE [LARGE SCALE GENOMIC DNA]</scope>
    <source>
        <strain evidence="2">cv. JPN11</strain>
        <tissue evidence="1">Leaf</tissue>
    </source>
</reference>
<dbReference type="EMBL" id="CM051404">
    <property type="protein sequence ID" value="KAJ4706137.1"/>
    <property type="molecule type" value="Genomic_DNA"/>
</dbReference>
<keyword evidence="2" id="KW-1185">Reference proteome</keyword>